<sequence>MPDNGKGFTEKPSGGTGMRLVNGLLGQLGAEPRWNGESGALLEFTLPRAAILA</sequence>
<evidence type="ECO:0000313" key="2">
    <source>
        <dbReference type="Proteomes" id="UP001404845"/>
    </source>
</evidence>
<comment type="caution">
    <text evidence="1">The sequence shown here is derived from an EMBL/GenBank/DDBJ whole genome shotgun (WGS) entry which is preliminary data.</text>
</comment>
<reference evidence="1 2" key="1">
    <citation type="journal article" date="2023" name="PLoS ONE">
        <title>Complete genome assembly of Hawai'i environmental nontuberculous mycobacteria reveals unexpected co-isolation with methylobacteria.</title>
        <authorList>
            <person name="Hendrix J."/>
            <person name="Epperson L.E."/>
            <person name="Tong E.I."/>
            <person name="Chan Y.L."/>
            <person name="Hasan N.A."/>
            <person name="Dawrs S.N."/>
            <person name="Norton G.J."/>
            <person name="Virdi R."/>
            <person name="Crooks J.L."/>
            <person name="Chan E.D."/>
            <person name="Honda J.R."/>
            <person name="Strong M."/>
        </authorList>
    </citation>
    <scope>NUCLEOTIDE SEQUENCE [LARGE SCALE GENOMIC DNA]</scope>
    <source>
        <strain evidence="1 2">NJH_HI01</strain>
    </source>
</reference>
<name>A0ABU9ZAG1_9HYPH</name>
<evidence type="ECO:0008006" key="3">
    <source>
        <dbReference type="Google" id="ProtNLM"/>
    </source>
</evidence>
<dbReference type="Proteomes" id="UP001404845">
    <property type="component" value="Unassembled WGS sequence"/>
</dbReference>
<evidence type="ECO:0000313" key="1">
    <source>
        <dbReference type="EMBL" id="MEN3228302.1"/>
    </source>
</evidence>
<dbReference type="EMBL" id="JAQYXL010000001">
    <property type="protein sequence ID" value="MEN3228302.1"/>
    <property type="molecule type" value="Genomic_DNA"/>
</dbReference>
<protein>
    <recommendedName>
        <fullName evidence="3">Signal transduction histidine kinase</fullName>
    </recommendedName>
</protein>
<keyword evidence="2" id="KW-1185">Reference proteome</keyword>
<organism evidence="1 2">
    <name type="scientific">Methylorubrum rhodesianum</name>
    <dbReference type="NCBI Taxonomy" id="29427"/>
    <lineage>
        <taxon>Bacteria</taxon>
        <taxon>Pseudomonadati</taxon>
        <taxon>Pseudomonadota</taxon>
        <taxon>Alphaproteobacteria</taxon>
        <taxon>Hyphomicrobiales</taxon>
        <taxon>Methylobacteriaceae</taxon>
        <taxon>Methylorubrum</taxon>
    </lineage>
</organism>
<dbReference type="RefSeq" id="WP_345970830.1">
    <property type="nucleotide sequence ID" value="NZ_JAQYXL010000001.1"/>
</dbReference>
<gene>
    <name evidence="1" type="ORF">PUR21_11740</name>
</gene>
<accession>A0ABU9ZAG1</accession>
<proteinExistence type="predicted"/>